<comment type="caution">
    <text evidence="4">The sequence shown here is derived from an EMBL/GenBank/DDBJ whole genome shotgun (WGS) entry which is preliminary data.</text>
</comment>
<evidence type="ECO:0000313" key="4">
    <source>
        <dbReference type="EMBL" id="KAF4668425.1"/>
    </source>
</evidence>
<dbReference type="GO" id="GO:0016747">
    <property type="term" value="F:acyltransferase activity, transferring groups other than amino-acyl groups"/>
    <property type="evidence" value="ECO:0007669"/>
    <property type="project" value="InterPro"/>
</dbReference>
<protein>
    <recommendedName>
        <fullName evidence="3">N-acetyltransferase domain-containing protein</fullName>
    </recommendedName>
</protein>
<sequence>MWPSMLVEGAFSKLTTLQALTASDLVYGPAQPGDRLYSSLPPLEHAYPIHTWVAVYPKDGRKVVGRVTSYINEPELLPEGTGRLVVVEAINVIRDWQGKGVGTRLLRESLNDIQENWSDVVAAELSVGPGSVNATKLYTRAGFVPIQGVGNYKLMRYTFPSQPSFVNAVGILNPPNLAHFKGPKDWGFGRNASELVPKMCSDDVVVEIKHVYVHPGWRRKGVASAMIPKALDDILVEWPTAVAVQLLVIKEPPGKQPKEEYLKKLYTEAGFTAVPSRLEKAAQWGVGRNASELEYRAWNIEDVLSGQGLKCVKNGRRFVAVDPKARPYTNNVVGYVEYTREDVLPMCIKDQLPSMCRGDDVAEIKHVFVHSQWRKKGVASMMVPKALDNIPIKWPRVIAVQLIVLKDEPGEEPSEEYLKRLYTNAGFTTVPCPPAKSTYMLYKYPVNRKECK</sequence>
<proteinExistence type="predicted"/>
<dbReference type="InterPro" id="IPR016181">
    <property type="entry name" value="Acyl_CoA_acyltransferase"/>
</dbReference>
<dbReference type="InterPro" id="IPR050680">
    <property type="entry name" value="YpeA/RimI_acetyltransf"/>
</dbReference>
<feature type="domain" description="N-acetyltransferase" evidence="3">
    <location>
        <begin position="15"/>
        <end position="160"/>
    </location>
</feature>
<name>A0A7J6MA72_PERCH</name>
<dbReference type="AlphaFoldDB" id="A0A7J6MA72"/>
<dbReference type="PANTHER" id="PTHR43420">
    <property type="entry name" value="ACETYLTRANSFERASE"/>
    <property type="match status" value="1"/>
</dbReference>
<evidence type="ECO:0000313" key="5">
    <source>
        <dbReference type="Proteomes" id="UP000591131"/>
    </source>
</evidence>
<keyword evidence="5" id="KW-1185">Reference proteome</keyword>
<dbReference type="CDD" id="cd04301">
    <property type="entry name" value="NAT_SF"/>
    <property type="match status" value="3"/>
</dbReference>
<evidence type="ECO:0000256" key="1">
    <source>
        <dbReference type="ARBA" id="ARBA00022679"/>
    </source>
</evidence>
<keyword evidence="1" id="KW-0808">Transferase</keyword>
<dbReference type="OrthoDB" id="2583774at2759"/>
<gene>
    <name evidence="4" type="ORF">FOL47_003047</name>
</gene>
<dbReference type="PANTHER" id="PTHR43420:SF44">
    <property type="entry name" value="ACETYLTRANSFERASE YPEA"/>
    <property type="match status" value="1"/>
</dbReference>
<organism evidence="4 5">
    <name type="scientific">Perkinsus chesapeaki</name>
    <name type="common">Clam parasite</name>
    <name type="synonym">Perkinsus andrewsi</name>
    <dbReference type="NCBI Taxonomy" id="330153"/>
    <lineage>
        <taxon>Eukaryota</taxon>
        <taxon>Sar</taxon>
        <taxon>Alveolata</taxon>
        <taxon>Perkinsozoa</taxon>
        <taxon>Perkinsea</taxon>
        <taxon>Perkinsida</taxon>
        <taxon>Perkinsidae</taxon>
        <taxon>Perkinsus</taxon>
    </lineage>
</organism>
<reference evidence="4 5" key="1">
    <citation type="submission" date="2020-04" db="EMBL/GenBank/DDBJ databases">
        <title>Perkinsus chesapeaki whole genome sequence.</title>
        <authorList>
            <person name="Bogema D.R."/>
        </authorList>
    </citation>
    <scope>NUCLEOTIDE SEQUENCE [LARGE SCALE GENOMIC DNA]</scope>
    <source>
        <strain evidence="4">ATCC PRA-425</strain>
    </source>
</reference>
<dbReference type="EMBL" id="JAAPAO010000191">
    <property type="protein sequence ID" value="KAF4668425.1"/>
    <property type="molecule type" value="Genomic_DNA"/>
</dbReference>
<dbReference type="Gene3D" id="3.40.630.30">
    <property type="match status" value="3"/>
</dbReference>
<dbReference type="Proteomes" id="UP000591131">
    <property type="component" value="Unassembled WGS sequence"/>
</dbReference>
<dbReference type="PROSITE" id="PS51186">
    <property type="entry name" value="GNAT"/>
    <property type="match status" value="1"/>
</dbReference>
<evidence type="ECO:0000259" key="3">
    <source>
        <dbReference type="PROSITE" id="PS51186"/>
    </source>
</evidence>
<dbReference type="Pfam" id="PF00583">
    <property type="entry name" value="Acetyltransf_1"/>
    <property type="match status" value="2"/>
</dbReference>
<dbReference type="InterPro" id="IPR000182">
    <property type="entry name" value="GNAT_dom"/>
</dbReference>
<dbReference type="SUPFAM" id="SSF55729">
    <property type="entry name" value="Acyl-CoA N-acyltransferases (Nat)"/>
    <property type="match status" value="3"/>
</dbReference>
<accession>A0A7J6MA72</accession>
<evidence type="ECO:0000256" key="2">
    <source>
        <dbReference type="ARBA" id="ARBA00023315"/>
    </source>
</evidence>
<keyword evidence="2" id="KW-0012">Acyltransferase</keyword>